<reference evidence="2 3" key="1">
    <citation type="journal article" date="2019" name="Int. J. Syst. Evol. Microbiol.">
        <title>The Global Catalogue of Microorganisms (GCM) 10K type strain sequencing project: providing services to taxonomists for standard genome sequencing and annotation.</title>
        <authorList>
            <consortium name="The Broad Institute Genomics Platform"/>
            <consortium name="The Broad Institute Genome Sequencing Center for Infectious Disease"/>
            <person name="Wu L."/>
            <person name="Ma J."/>
        </authorList>
    </citation>
    <scope>NUCLEOTIDE SEQUENCE [LARGE SCALE GENOMIC DNA]</scope>
    <source>
        <strain evidence="2 3">JCM 16114</strain>
    </source>
</reference>
<protein>
    <submittedName>
        <fullName evidence="2">Uncharacterized protein</fullName>
    </submittedName>
</protein>
<gene>
    <name evidence="2" type="ORF">GCM10009850_109930</name>
</gene>
<dbReference type="RefSeq" id="WP_344494329.1">
    <property type="nucleotide sequence ID" value="NZ_BAAAQX010000051.1"/>
</dbReference>
<evidence type="ECO:0000256" key="1">
    <source>
        <dbReference type="SAM" id="MobiDB-lite"/>
    </source>
</evidence>
<dbReference type="Proteomes" id="UP001499843">
    <property type="component" value="Unassembled WGS sequence"/>
</dbReference>
<feature type="compositionally biased region" description="Polar residues" evidence="1">
    <location>
        <begin position="13"/>
        <end position="23"/>
    </location>
</feature>
<sequence length="70" mass="7568">MLQFLGKDPDSPSGGSPTLWQDQDTGDLIVQGYTLTDPVAVSEVGDIPSGEAVVRIPLRMLRFLPLKAEQ</sequence>
<organism evidence="2 3">
    <name type="scientific">Nonomuraea monospora</name>
    <dbReference type="NCBI Taxonomy" id="568818"/>
    <lineage>
        <taxon>Bacteria</taxon>
        <taxon>Bacillati</taxon>
        <taxon>Actinomycetota</taxon>
        <taxon>Actinomycetes</taxon>
        <taxon>Streptosporangiales</taxon>
        <taxon>Streptosporangiaceae</taxon>
        <taxon>Nonomuraea</taxon>
    </lineage>
</organism>
<proteinExistence type="predicted"/>
<keyword evidence="3" id="KW-1185">Reference proteome</keyword>
<feature type="region of interest" description="Disordered" evidence="1">
    <location>
        <begin position="1"/>
        <end position="23"/>
    </location>
</feature>
<comment type="caution">
    <text evidence="2">The sequence shown here is derived from an EMBL/GenBank/DDBJ whole genome shotgun (WGS) entry which is preliminary data.</text>
</comment>
<accession>A0ABN3D1Z1</accession>
<evidence type="ECO:0000313" key="2">
    <source>
        <dbReference type="EMBL" id="GAA2215525.1"/>
    </source>
</evidence>
<evidence type="ECO:0000313" key="3">
    <source>
        <dbReference type="Proteomes" id="UP001499843"/>
    </source>
</evidence>
<name>A0ABN3D1Z1_9ACTN</name>
<dbReference type="EMBL" id="BAAAQX010000051">
    <property type="protein sequence ID" value="GAA2215525.1"/>
    <property type="molecule type" value="Genomic_DNA"/>
</dbReference>